<sequence length="323" mass="35519">MSIIENAARRLEQAQPVPNAAGNRNDTPLPEHAGMKPIERLQERIQRDRERDQAQTLAAEPSFAPVTPLPRNLPESIHPRQYAKIDLDRMHELGMVVSNGERTSVGEEFRIIKRPLLRNALPVRAPSVGKSGIPNPPNLIMVTSSLPKEGKTFCAINLAMSIATEKDYTVLLVDADVARPSVLKTLGIQADTGLLDLLRNPGMDVAETIIHTNVPSLSIIPAGQPSRHATELLASHDMARLLQELAMRYPDRIVIFDSPPLMATTEAQVLAQHMGQVVVVVEAERTTQKQLKEALTLIEGCSNVSLVFNKARLFATEAKYGSY</sequence>
<dbReference type="Gene3D" id="3.40.50.300">
    <property type="entry name" value="P-loop containing nucleotide triphosphate hydrolases"/>
    <property type="match status" value="1"/>
</dbReference>
<dbReference type="GO" id="GO:0004713">
    <property type="term" value="F:protein tyrosine kinase activity"/>
    <property type="evidence" value="ECO:0007669"/>
    <property type="project" value="TreeGrafter"/>
</dbReference>
<dbReference type="Pfam" id="PF13614">
    <property type="entry name" value="AAA_31"/>
    <property type="match status" value="1"/>
</dbReference>
<dbReference type="InterPro" id="IPR027417">
    <property type="entry name" value="P-loop_NTPase"/>
</dbReference>
<keyword evidence="6" id="KW-0067">ATP-binding</keyword>
<comment type="catalytic activity">
    <reaction evidence="8">
        <text>L-tyrosyl-[protein] + ATP = O-phospho-L-tyrosyl-[protein] + ADP + H(+)</text>
        <dbReference type="Rhea" id="RHEA:10596"/>
        <dbReference type="Rhea" id="RHEA-COMP:10136"/>
        <dbReference type="Rhea" id="RHEA-COMP:20101"/>
        <dbReference type="ChEBI" id="CHEBI:15378"/>
        <dbReference type="ChEBI" id="CHEBI:30616"/>
        <dbReference type="ChEBI" id="CHEBI:46858"/>
        <dbReference type="ChEBI" id="CHEBI:61978"/>
        <dbReference type="ChEBI" id="CHEBI:456216"/>
        <dbReference type="EC" id="2.7.10.2"/>
    </reaction>
</comment>
<dbReference type="PANTHER" id="PTHR32309:SF13">
    <property type="entry name" value="FERRIC ENTEROBACTIN TRANSPORT PROTEIN FEPE"/>
    <property type="match status" value="1"/>
</dbReference>
<evidence type="ECO:0000256" key="8">
    <source>
        <dbReference type="ARBA" id="ARBA00051245"/>
    </source>
</evidence>
<evidence type="ECO:0000256" key="9">
    <source>
        <dbReference type="SAM" id="MobiDB-lite"/>
    </source>
</evidence>
<proteinExistence type="inferred from homology"/>
<feature type="domain" description="AAA" evidence="10">
    <location>
        <begin position="150"/>
        <end position="299"/>
    </location>
</feature>
<dbReference type="Proteomes" id="UP000482155">
    <property type="component" value="Unassembled WGS sequence"/>
</dbReference>
<feature type="region of interest" description="Disordered" evidence="9">
    <location>
        <begin position="11"/>
        <end position="75"/>
    </location>
</feature>
<evidence type="ECO:0000256" key="7">
    <source>
        <dbReference type="ARBA" id="ARBA00023137"/>
    </source>
</evidence>
<evidence type="ECO:0000259" key="10">
    <source>
        <dbReference type="Pfam" id="PF13614"/>
    </source>
</evidence>
<evidence type="ECO:0000256" key="1">
    <source>
        <dbReference type="ARBA" id="ARBA00007316"/>
    </source>
</evidence>
<dbReference type="SUPFAM" id="SSF52540">
    <property type="entry name" value="P-loop containing nucleoside triphosphate hydrolases"/>
    <property type="match status" value="1"/>
</dbReference>
<dbReference type="RefSeq" id="WP_163968094.1">
    <property type="nucleotide sequence ID" value="NZ_JAAIVB010000078.1"/>
</dbReference>
<keyword evidence="12" id="KW-1185">Reference proteome</keyword>
<keyword evidence="7" id="KW-0829">Tyrosine-protein kinase</keyword>
<dbReference type="CDD" id="cd05387">
    <property type="entry name" value="BY-kinase"/>
    <property type="match status" value="1"/>
</dbReference>
<evidence type="ECO:0000313" key="12">
    <source>
        <dbReference type="Proteomes" id="UP000482155"/>
    </source>
</evidence>
<dbReference type="NCBIfam" id="TIGR03018">
    <property type="entry name" value="pepcterm_TyrKin"/>
    <property type="match status" value="1"/>
</dbReference>
<reference evidence="11 12" key="1">
    <citation type="submission" date="2020-02" db="EMBL/GenBank/DDBJ databases">
        <authorList>
            <person name="Kim M.K."/>
        </authorList>
    </citation>
    <scope>NUCLEOTIDE SEQUENCE [LARGE SCALE GENOMIC DNA]</scope>
    <source>
        <strain evidence="11 12">17J57-3</strain>
    </source>
</reference>
<gene>
    <name evidence="11" type="ORF">G3574_24150</name>
</gene>
<feature type="compositionally biased region" description="Basic and acidic residues" evidence="9">
    <location>
        <begin position="33"/>
        <end position="53"/>
    </location>
</feature>
<name>A0A6B3SY48_9BURK</name>
<dbReference type="InterPro" id="IPR005702">
    <property type="entry name" value="Wzc-like_C"/>
</dbReference>
<dbReference type="InterPro" id="IPR025669">
    <property type="entry name" value="AAA_dom"/>
</dbReference>
<comment type="similarity">
    <text evidence="1">Belongs to the CpsD/CapB family.</text>
</comment>
<dbReference type="EMBL" id="JAAIVB010000078">
    <property type="protein sequence ID" value="NEX64186.1"/>
    <property type="molecule type" value="Genomic_DNA"/>
</dbReference>
<evidence type="ECO:0000256" key="6">
    <source>
        <dbReference type="ARBA" id="ARBA00022840"/>
    </source>
</evidence>
<dbReference type="InterPro" id="IPR050445">
    <property type="entry name" value="Bact_polysacc_biosynth/exp"/>
</dbReference>
<protein>
    <recommendedName>
        <fullName evidence="2">non-specific protein-tyrosine kinase</fullName>
        <ecNumber evidence="2">2.7.10.2</ecNumber>
    </recommendedName>
</protein>
<evidence type="ECO:0000256" key="3">
    <source>
        <dbReference type="ARBA" id="ARBA00022679"/>
    </source>
</evidence>
<dbReference type="EC" id="2.7.10.2" evidence="2"/>
<accession>A0A6B3SY48</accession>
<keyword evidence="3" id="KW-0808">Transferase</keyword>
<keyword evidence="4" id="KW-0547">Nucleotide-binding</keyword>
<comment type="caution">
    <text evidence="11">The sequence shown here is derived from an EMBL/GenBank/DDBJ whole genome shotgun (WGS) entry which is preliminary data.</text>
</comment>
<keyword evidence="5 11" id="KW-0418">Kinase</keyword>
<evidence type="ECO:0000313" key="11">
    <source>
        <dbReference type="EMBL" id="NEX64186.1"/>
    </source>
</evidence>
<evidence type="ECO:0000256" key="5">
    <source>
        <dbReference type="ARBA" id="ARBA00022777"/>
    </source>
</evidence>
<evidence type="ECO:0000256" key="4">
    <source>
        <dbReference type="ARBA" id="ARBA00022741"/>
    </source>
</evidence>
<dbReference type="PANTHER" id="PTHR32309">
    <property type="entry name" value="TYROSINE-PROTEIN KINASE"/>
    <property type="match status" value="1"/>
</dbReference>
<organism evidence="11 12">
    <name type="scientific">Noviherbaspirillum galbum</name>
    <dbReference type="NCBI Taxonomy" id="2709383"/>
    <lineage>
        <taxon>Bacteria</taxon>
        <taxon>Pseudomonadati</taxon>
        <taxon>Pseudomonadota</taxon>
        <taxon>Betaproteobacteria</taxon>
        <taxon>Burkholderiales</taxon>
        <taxon>Oxalobacteraceae</taxon>
        <taxon>Noviherbaspirillum</taxon>
    </lineage>
</organism>
<evidence type="ECO:0000256" key="2">
    <source>
        <dbReference type="ARBA" id="ARBA00011903"/>
    </source>
</evidence>
<dbReference type="AlphaFoldDB" id="A0A6B3SY48"/>
<dbReference type="GO" id="GO:0005886">
    <property type="term" value="C:plasma membrane"/>
    <property type="evidence" value="ECO:0007669"/>
    <property type="project" value="TreeGrafter"/>
</dbReference>